<dbReference type="InterPro" id="IPR036412">
    <property type="entry name" value="HAD-like_sf"/>
</dbReference>
<dbReference type="GO" id="GO:0005737">
    <property type="term" value="C:cytoplasm"/>
    <property type="evidence" value="ECO:0007669"/>
    <property type="project" value="UniProtKB-SubCell"/>
</dbReference>
<comment type="similarity">
    <text evidence="2">Belongs to the GmhB family.</text>
</comment>
<reference evidence="9 10" key="1">
    <citation type="submission" date="2018-03" db="EMBL/GenBank/DDBJ databases">
        <title>Draft Genome Sequences of the Obligatory Marine Myxobacteria Enhygromyxa salina SWB005.</title>
        <authorList>
            <person name="Poehlein A."/>
            <person name="Moghaddam J.A."/>
            <person name="Harms H."/>
            <person name="Alanjari M."/>
            <person name="Koenig G.M."/>
            <person name="Daniel R."/>
            <person name="Schaeberle T.F."/>
        </authorList>
    </citation>
    <scope>NUCLEOTIDE SEQUENCE [LARGE SCALE GENOMIC DNA]</scope>
    <source>
        <strain evidence="9 10">SWB005</strain>
    </source>
</reference>
<name>A0A2S9YAH0_9BACT</name>
<dbReference type="GO" id="GO:0046872">
    <property type="term" value="F:metal ion binding"/>
    <property type="evidence" value="ECO:0007669"/>
    <property type="project" value="UniProtKB-KW"/>
</dbReference>
<dbReference type="RefSeq" id="WP_106392051.1">
    <property type="nucleotide sequence ID" value="NZ_PVNK01000130.1"/>
</dbReference>
<dbReference type="InterPro" id="IPR029044">
    <property type="entry name" value="Nucleotide-diphossugar_trans"/>
</dbReference>
<dbReference type="NCBIfam" id="TIGR01662">
    <property type="entry name" value="HAD-SF-IIIA"/>
    <property type="match status" value="1"/>
</dbReference>
<feature type="domain" description="Nucleotidyl transferase" evidence="8">
    <location>
        <begin position="12"/>
        <end position="241"/>
    </location>
</feature>
<evidence type="ECO:0000256" key="6">
    <source>
        <dbReference type="ARBA" id="ARBA00023277"/>
    </source>
</evidence>
<dbReference type="InterPro" id="IPR006549">
    <property type="entry name" value="HAD-SF_hydro_IIIA"/>
</dbReference>
<evidence type="ECO:0000256" key="4">
    <source>
        <dbReference type="ARBA" id="ARBA00022723"/>
    </source>
</evidence>
<dbReference type="Pfam" id="PF13242">
    <property type="entry name" value="Hydrolase_like"/>
    <property type="match status" value="1"/>
</dbReference>
<dbReference type="GO" id="GO:0016791">
    <property type="term" value="F:phosphatase activity"/>
    <property type="evidence" value="ECO:0007669"/>
    <property type="project" value="InterPro"/>
</dbReference>
<dbReference type="NCBIfam" id="TIGR01656">
    <property type="entry name" value="Histidinol-ppas"/>
    <property type="match status" value="1"/>
</dbReference>
<dbReference type="AlphaFoldDB" id="A0A2S9YAH0"/>
<dbReference type="PANTHER" id="PTHR42891">
    <property type="entry name" value="D-GLYCERO-BETA-D-MANNO-HEPTOSE-1,7-BISPHOSPHATE 7-PHOSPHATASE"/>
    <property type="match status" value="1"/>
</dbReference>
<dbReference type="GO" id="GO:0005975">
    <property type="term" value="P:carbohydrate metabolic process"/>
    <property type="evidence" value="ECO:0007669"/>
    <property type="project" value="InterPro"/>
</dbReference>
<comment type="subcellular location">
    <subcellularLocation>
        <location evidence="1">Cytoplasm</location>
    </subcellularLocation>
</comment>
<keyword evidence="6" id="KW-0119">Carbohydrate metabolism</keyword>
<dbReference type="Proteomes" id="UP000237968">
    <property type="component" value="Unassembled WGS sequence"/>
</dbReference>
<dbReference type="InterPro" id="IPR006543">
    <property type="entry name" value="Histidinol-phos"/>
</dbReference>
<evidence type="ECO:0000256" key="7">
    <source>
        <dbReference type="ARBA" id="ARBA00031828"/>
    </source>
</evidence>
<gene>
    <name evidence="9" type="primary">gmhB</name>
    <name evidence="9" type="ORF">ENSA5_26600</name>
</gene>
<sequence length="445" mass="46693">MVEGREAQALTGVIVAGGRATRMGEAAAELPKALLPIAGVSVLERQLGQFEAAGVRRVVILAGHLGEKIEAAVAARGPGGLEIELRIEDRALGSGGCLALLGSLPGPAVVALGDVVFELDLGELIAAHREQGAALTAAVHPNEHPHDSDLVTLDASGRVIALHPKPHPEGLGLGNLVTAGLFVLEPELIAGLAPDTKLDLVHDILAGALAAGRRVAAWKTTAYLKDMGTPRRYAEAEADYARGIPGQRLGPRPTLFVDRDGTLNRHVGYLRRPEQLELLPGVSEAIAACNRAGILVVVVTNQPVLARGEVDEAGLAAIHAELETQLGRAGAYLDRIYHCPHHPEVGFAGERPELKIACRCRKPKAGMIEAARAELRVDMARSVLVGDSVRDLGAARGAGLRPILVGPAMREPSREQGLEWFTDLGAAVRALAPELSASTLEARAS</sequence>
<dbReference type="InterPro" id="IPR005835">
    <property type="entry name" value="NTP_transferase_dom"/>
</dbReference>
<dbReference type="CDD" id="cd04181">
    <property type="entry name" value="NTP_transferase"/>
    <property type="match status" value="1"/>
</dbReference>
<dbReference type="InterPro" id="IPR004446">
    <property type="entry name" value="Heptose_bisP_phosphatase"/>
</dbReference>
<comment type="caution">
    <text evidence="9">The sequence shown here is derived from an EMBL/GenBank/DDBJ whole genome shotgun (WGS) entry which is preliminary data.</text>
</comment>
<dbReference type="EMBL" id="PVNK01000130">
    <property type="protein sequence ID" value="PRQ02095.1"/>
    <property type="molecule type" value="Genomic_DNA"/>
</dbReference>
<evidence type="ECO:0000256" key="2">
    <source>
        <dbReference type="ARBA" id="ARBA00005628"/>
    </source>
</evidence>
<organism evidence="9 10">
    <name type="scientific">Enhygromyxa salina</name>
    <dbReference type="NCBI Taxonomy" id="215803"/>
    <lineage>
        <taxon>Bacteria</taxon>
        <taxon>Pseudomonadati</taxon>
        <taxon>Myxococcota</taxon>
        <taxon>Polyangia</taxon>
        <taxon>Nannocystales</taxon>
        <taxon>Nannocystaceae</taxon>
        <taxon>Enhygromyxa</taxon>
    </lineage>
</organism>
<evidence type="ECO:0000256" key="5">
    <source>
        <dbReference type="ARBA" id="ARBA00022801"/>
    </source>
</evidence>
<keyword evidence="5 9" id="KW-0378">Hydrolase</keyword>
<evidence type="ECO:0000313" key="10">
    <source>
        <dbReference type="Proteomes" id="UP000237968"/>
    </source>
</evidence>
<proteinExistence type="inferred from homology"/>
<dbReference type="PANTHER" id="PTHR42891:SF1">
    <property type="entry name" value="D-GLYCERO-BETA-D-MANNO-HEPTOSE-1,7-BISPHOSPHATE 7-PHOSPHATASE"/>
    <property type="match status" value="1"/>
</dbReference>
<accession>A0A2S9YAH0</accession>
<evidence type="ECO:0000313" key="9">
    <source>
        <dbReference type="EMBL" id="PRQ02095.1"/>
    </source>
</evidence>
<evidence type="ECO:0000259" key="8">
    <source>
        <dbReference type="Pfam" id="PF00483"/>
    </source>
</evidence>
<dbReference type="Gene3D" id="3.90.550.10">
    <property type="entry name" value="Spore Coat Polysaccharide Biosynthesis Protein SpsA, Chain A"/>
    <property type="match status" value="1"/>
</dbReference>
<dbReference type="SUPFAM" id="SSF56784">
    <property type="entry name" value="HAD-like"/>
    <property type="match status" value="1"/>
</dbReference>
<dbReference type="CDD" id="cd07503">
    <property type="entry name" value="HAD_HisB-N"/>
    <property type="match status" value="1"/>
</dbReference>
<keyword evidence="4" id="KW-0479">Metal-binding</keyword>
<keyword evidence="3" id="KW-0963">Cytoplasm</keyword>
<dbReference type="SUPFAM" id="SSF53448">
    <property type="entry name" value="Nucleotide-diphospho-sugar transferases"/>
    <property type="match status" value="1"/>
</dbReference>
<protein>
    <recommendedName>
        <fullName evidence="7">D,D-heptose 1,7-bisphosphate phosphatase</fullName>
    </recommendedName>
</protein>
<keyword evidence="10" id="KW-1185">Reference proteome</keyword>
<evidence type="ECO:0000256" key="1">
    <source>
        <dbReference type="ARBA" id="ARBA00004496"/>
    </source>
</evidence>
<dbReference type="OrthoDB" id="9814110at2"/>
<evidence type="ECO:0000256" key="3">
    <source>
        <dbReference type="ARBA" id="ARBA00022490"/>
    </source>
</evidence>
<dbReference type="InterPro" id="IPR023214">
    <property type="entry name" value="HAD_sf"/>
</dbReference>
<dbReference type="Pfam" id="PF00483">
    <property type="entry name" value="NTP_transferase"/>
    <property type="match status" value="1"/>
</dbReference>
<dbReference type="Gene3D" id="3.40.50.1000">
    <property type="entry name" value="HAD superfamily/HAD-like"/>
    <property type="match status" value="1"/>
</dbReference>